<reference evidence="2" key="1">
    <citation type="submission" date="2020-10" db="EMBL/GenBank/DDBJ databases">
        <authorList>
            <person name="Gilroy R."/>
        </authorList>
    </citation>
    <scope>NUCLEOTIDE SEQUENCE</scope>
    <source>
        <strain evidence="2">ChiGjej2B2-16831</strain>
    </source>
</reference>
<dbReference type="GO" id="GO:0005737">
    <property type="term" value="C:cytoplasm"/>
    <property type="evidence" value="ECO:0007669"/>
    <property type="project" value="TreeGrafter"/>
</dbReference>
<organism evidence="2 3">
    <name type="scientific">Candidatus Aphodomorpha intestinavium</name>
    <dbReference type="NCBI Taxonomy" id="2840672"/>
    <lineage>
        <taxon>Bacteria</taxon>
        <taxon>Bacillati</taxon>
        <taxon>Bacillota</taxon>
        <taxon>Clostridia</taxon>
        <taxon>Eubacteriales</taxon>
        <taxon>Candidatus Aphodomorpha</taxon>
    </lineage>
</organism>
<accession>A0A9D1N3Y6</accession>
<dbReference type="GO" id="GO:0051539">
    <property type="term" value="F:4 iron, 4 sulfur cluster binding"/>
    <property type="evidence" value="ECO:0007669"/>
    <property type="project" value="TreeGrafter"/>
</dbReference>
<dbReference type="GO" id="GO:0006779">
    <property type="term" value="P:porphyrin-containing compound biosynthetic process"/>
    <property type="evidence" value="ECO:0007669"/>
    <property type="project" value="TreeGrafter"/>
</dbReference>
<proteinExistence type="predicted"/>
<name>A0A9D1N3Y6_9FIRM</name>
<dbReference type="EMBL" id="DVNZ01000115">
    <property type="protein sequence ID" value="HIU94218.1"/>
    <property type="molecule type" value="Genomic_DNA"/>
</dbReference>
<evidence type="ECO:0000313" key="3">
    <source>
        <dbReference type="Proteomes" id="UP000824128"/>
    </source>
</evidence>
<evidence type="ECO:0000259" key="1">
    <source>
        <dbReference type="Pfam" id="PF04055"/>
    </source>
</evidence>
<dbReference type="AlphaFoldDB" id="A0A9D1N3Y6"/>
<gene>
    <name evidence="2" type="ORF">IAD24_03580</name>
</gene>
<sequence length="287" mass="31145">MNVSLRTNRPEYWNEIAEEVRLFCGVSEVAEACEPADLSLAVTLEERDGAFFACAQEAGGRTASATTRPEAPGALERKRQQKRALKTAAFRLLSELFPDAAIPWGSLTGIRPTKLLRELAARHGMDEGVRLLGATFAVSDEKAALAARICRVQRPYIESVDVRRDVDVYIGIPFCRTRCLYCSFASEVAGKGEKLPAYLSALRQDIEAGAELVRASGRRVRALYVGGGTPTVLSAVQLDALLGWTRAAYGGFPDEVTVEAGRPDTITPEKLAVLRAHGVARISINPQ</sequence>
<dbReference type="InterPro" id="IPR007197">
    <property type="entry name" value="rSAM"/>
</dbReference>
<dbReference type="PANTHER" id="PTHR13932">
    <property type="entry name" value="COPROPORPHYRINIGEN III OXIDASE"/>
    <property type="match status" value="1"/>
</dbReference>
<dbReference type="SFLD" id="SFLDS00029">
    <property type="entry name" value="Radical_SAM"/>
    <property type="match status" value="1"/>
</dbReference>
<dbReference type="Proteomes" id="UP000824128">
    <property type="component" value="Unassembled WGS sequence"/>
</dbReference>
<evidence type="ECO:0000313" key="2">
    <source>
        <dbReference type="EMBL" id="HIU94218.1"/>
    </source>
</evidence>
<dbReference type="InterPro" id="IPR058240">
    <property type="entry name" value="rSAM_sf"/>
</dbReference>
<protein>
    <submittedName>
        <fullName evidence="2">Coproporphyrinogen dehydrogenase HemZ</fullName>
    </submittedName>
</protein>
<reference evidence="2" key="2">
    <citation type="journal article" date="2021" name="PeerJ">
        <title>Extensive microbial diversity within the chicken gut microbiome revealed by metagenomics and culture.</title>
        <authorList>
            <person name="Gilroy R."/>
            <person name="Ravi A."/>
            <person name="Getino M."/>
            <person name="Pursley I."/>
            <person name="Horton D.L."/>
            <person name="Alikhan N.F."/>
            <person name="Baker D."/>
            <person name="Gharbi K."/>
            <person name="Hall N."/>
            <person name="Watson M."/>
            <person name="Adriaenssens E.M."/>
            <person name="Foster-Nyarko E."/>
            <person name="Jarju S."/>
            <person name="Secka A."/>
            <person name="Antonio M."/>
            <person name="Oren A."/>
            <person name="Chaudhuri R.R."/>
            <person name="La Ragione R."/>
            <person name="Hildebrand F."/>
            <person name="Pallen M.J."/>
        </authorList>
    </citation>
    <scope>NUCLEOTIDE SEQUENCE</scope>
    <source>
        <strain evidence="2">ChiGjej2B2-16831</strain>
    </source>
</reference>
<dbReference type="Pfam" id="PF04055">
    <property type="entry name" value="Radical_SAM"/>
    <property type="match status" value="1"/>
</dbReference>
<comment type="caution">
    <text evidence="2">The sequence shown here is derived from an EMBL/GenBank/DDBJ whole genome shotgun (WGS) entry which is preliminary data.</text>
</comment>
<dbReference type="PANTHER" id="PTHR13932:SF1">
    <property type="entry name" value="OXYGEN-INDEPENDENT COPROPORPHYRINOGEN-III OXIDASE-LIKE PROTEIN HEMZ"/>
    <property type="match status" value="1"/>
</dbReference>
<dbReference type="GO" id="GO:0003824">
    <property type="term" value="F:catalytic activity"/>
    <property type="evidence" value="ECO:0007669"/>
    <property type="project" value="InterPro"/>
</dbReference>
<dbReference type="InterPro" id="IPR034505">
    <property type="entry name" value="Coproporphyrinogen-III_oxidase"/>
</dbReference>
<feature type="non-terminal residue" evidence="2">
    <location>
        <position position="287"/>
    </location>
</feature>
<feature type="domain" description="Radical SAM core" evidence="1">
    <location>
        <begin position="170"/>
        <end position="287"/>
    </location>
</feature>
<dbReference type="SUPFAM" id="SSF102114">
    <property type="entry name" value="Radical SAM enzymes"/>
    <property type="match status" value="1"/>
</dbReference>